<feature type="repeat" description="ANK" evidence="3">
    <location>
        <begin position="194"/>
        <end position="226"/>
    </location>
</feature>
<dbReference type="InterPro" id="IPR036770">
    <property type="entry name" value="Ankyrin_rpt-contain_sf"/>
</dbReference>
<dbReference type="EMBL" id="CDHK01000003">
    <property type="protein sequence ID" value="CEO58387.1"/>
    <property type="molecule type" value="Genomic_DNA"/>
</dbReference>
<sequence length="260" mass="28166">MEPNAFHREFYLASSVGDMPKIHEAIATGRLTVENLDAALKRATLMSHADAMATLFDAGARVSAGATGCLHGKDFHQDPRVVRLFLDNGLDPNTRISSGEPLLPMIFNPSAAAVLLSAGADPNLRGPRGVPPLGSIIVSTQEPDTSMLELYLDNGARFESTLLFYSVAPRIQQRELMTRFLLDRGADPNVTSDEWGTPLHLAARHGKVDILKMLLEAGADPTVLSVGRMIGKKTPAQVAEYMGHTETREGTLSLFQGYSR</sequence>
<keyword evidence="1" id="KW-0677">Repeat</keyword>
<dbReference type="PROSITE" id="PS50088">
    <property type="entry name" value="ANK_REPEAT"/>
    <property type="match status" value="1"/>
</dbReference>
<reference evidence="5" key="1">
    <citation type="journal article" date="2015" name="Genome Announc.">
        <title>Draft genome sequence of the fungus Penicillium brasilianum MG11.</title>
        <authorList>
            <person name="Horn F."/>
            <person name="Linde J."/>
            <person name="Mattern D.J."/>
            <person name="Walther G."/>
            <person name="Guthke R."/>
            <person name="Brakhage A.A."/>
            <person name="Valiante V."/>
        </authorList>
    </citation>
    <scope>NUCLEOTIDE SEQUENCE [LARGE SCALE GENOMIC DNA]</scope>
    <source>
        <strain evidence="5">MG11</strain>
    </source>
</reference>
<dbReference type="Proteomes" id="UP000042958">
    <property type="component" value="Unassembled WGS sequence"/>
</dbReference>
<evidence type="ECO:0000256" key="3">
    <source>
        <dbReference type="PROSITE-ProRule" id="PRU00023"/>
    </source>
</evidence>
<dbReference type="PANTHER" id="PTHR24198:SF165">
    <property type="entry name" value="ANKYRIN REPEAT-CONTAINING PROTEIN-RELATED"/>
    <property type="match status" value="1"/>
</dbReference>
<proteinExistence type="predicted"/>
<organism evidence="4 5">
    <name type="scientific">Penicillium brasilianum</name>
    <dbReference type="NCBI Taxonomy" id="104259"/>
    <lineage>
        <taxon>Eukaryota</taxon>
        <taxon>Fungi</taxon>
        <taxon>Dikarya</taxon>
        <taxon>Ascomycota</taxon>
        <taxon>Pezizomycotina</taxon>
        <taxon>Eurotiomycetes</taxon>
        <taxon>Eurotiomycetidae</taxon>
        <taxon>Eurotiales</taxon>
        <taxon>Aspergillaceae</taxon>
        <taxon>Penicillium</taxon>
    </lineage>
</organism>
<dbReference type="OrthoDB" id="341259at2759"/>
<evidence type="ECO:0000256" key="1">
    <source>
        <dbReference type="ARBA" id="ARBA00022737"/>
    </source>
</evidence>
<dbReference type="Gene3D" id="1.25.40.20">
    <property type="entry name" value="Ankyrin repeat-containing domain"/>
    <property type="match status" value="3"/>
</dbReference>
<dbReference type="PROSITE" id="PS50297">
    <property type="entry name" value="ANK_REP_REGION"/>
    <property type="match status" value="1"/>
</dbReference>
<dbReference type="Pfam" id="PF13637">
    <property type="entry name" value="Ank_4"/>
    <property type="match status" value="1"/>
</dbReference>
<keyword evidence="5" id="KW-1185">Reference proteome</keyword>
<keyword evidence="2 3" id="KW-0040">ANK repeat</keyword>
<dbReference type="AlphaFoldDB" id="A0A0F7VGM2"/>
<dbReference type="PANTHER" id="PTHR24198">
    <property type="entry name" value="ANKYRIN REPEAT AND PROTEIN KINASE DOMAIN-CONTAINING PROTEIN"/>
    <property type="match status" value="1"/>
</dbReference>
<evidence type="ECO:0000313" key="4">
    <source>
        <dbReference type="EMBL" id="CEO58387.1"/>
    </source>
</evidence>
<protein>
    <submittedName>
        <fullName evidence="4">Uncharacterized protein</fullName>
    </submittedName>
</protein>
<dbReference type="STRING" id="104259.A0A0F7VGM2"/>
<evidence type="ECO:0000313" key="5">
    <source>
        <dbReference type="Proteomes" id="UP000042958"/>
    </source>
</evidence>
<dbReference type="InterPro" id="IPR002110">
    <property type="entry name" value="Ankyrin_rpt"/>
</dbReference>
<dbReference type="SUPFAM" id="SSF48403">
    <property type="entry name" value="Ankyrin repeat"/>
    <property type="match status" value="1"/>
</dbReference>
<evidence type="ECO:0000256" key="2">
    <source>
        <dbReference type="ARBA" id="ARBA00023043"/>
    </source>
</evidence>
<gene>
    <name evidence="4" type="ORF">PMG11_03116</name>
</gene>
<name>A0A0F7VGM2_PENBI</name>
<dbReference type="SMART" id="SM00248">
    <property type="entry name" value="ANK"/>
    <property type="match status" value="3"/>
</dbReference>
<accession>A0A0F7VGM2</accession>